<reference evidence="4" key="2">
    <citation type="journal article" date="2018" name="BMC Genomics">
        <title>A manually annotated Actinidia chinensis var. chinensis (kiwifruit) genome highlights the challenges associated with draft genomes and gene prediction in plants.</title>
        <authorList>
            <person name="Pilkington S.M."/>
            <person name="Crowhurst R."/>
            <person name="Hilario E."/>
            <person name="Nardozza S."/>
            <person name="Fraser L."/>
            <person name="Peng Y."/>
            <person name="Gunaseelan K."/>
            <person name="Simpson R."/>
            <person name="Tahir J."/>
            <person name="Deroles S.C."/>
            <person name="Templeton K."/>
            <person name="Luo Z."/>
            <person name="Davy M."/>
            <person name="Cheng C."/>
            <person name="McNeilage M."/>
            <person name="Scaglione D."/>
            <person name="Liu Y."/>
            <person name="Zhang Q."/>
            <person name="Datson P."/>
            <person name="De Silva N."/>
            <person name="Gardiner S.E."/>
            <person name="Bassett H."/>
            <person name="Chagne D."/>
            <person name="McCallum J."/>
            <person name="Dzierzon H."/>
            <person name="Deng C."/>
            <person name="Wang Y.Y."/>
            <person name="Barron L."/>
            <person name="Manako K."/>
            <person name="Bowen J."/>
            <person name="Foster T.M."/>
            <person name="Erridge Z.A."/>
            <person name="Tiffin H."/>
            <person name="Waite C.N."/>
            <person name="Davies K.M."/>
            <person name="Grierson E.P."/>
            <person name="Laing W.A."/>
            <person name="Kirk R."/>
            <person name="Chen X."/>
            <person name="Wood M."/>
            <person name="Montefiori M."/>
            <person name="Brummell D.A."/>
            <person name="Schwinn K.E."/>
            <person name="Catanach A."/>
            <person name="Fullerton C."/>
            <person name="Li D."/>
            <person name="Meiyalaghan S."/>
            <person name="Nieuwenhuizen N."/>
            <person name="Read N."/>
            <person name="Prakash R."/>
            <person name="Hunter D."/>
            <person name="Zhang H."/>
            <person name="McKenzie M."/>
            <person name="Knabel M."/>
            <person name="Harris A."/>
            <person name="Allan A.C."/>
            <person name="Gleave A."/>
            <person name="Chen A."/>
            <person name="Janssen B.J."/>
            <person name="Plunkett B."/>
            <person name="Ampomah-Dwamena C."/>
            <person name="Voogd C."/>
            <person name="Leif D."/>
            <person name="Lafferty D."/>
            <person name="Souleyre E.J.F."/>
            <person name="Varkonyi-Gasic E."/>
            <person name="Gambi F."/>
            <person name="Hanley J."/>
            <person name="Yao J.L."/>
            <person name="Cheung J."/>
            <person name="David K.M."/>
            <person name="Warren B."/>
            <person name="Marsh K."/>
            <person name="Snowden K.C."/>
            <person name="Lin-Wang K."/>
            <person name="Brian L."/>
            <person name="Martinez-Sanchez M."/>
            <person name="Wang M."/>
            <person name="Ileperuma N."/>
            <person name="Macnee N."/>
            <person name="Campin R."/>
            <person name="McAtee P."/>
            <person name="Drummond R.S.M."/>
            <person name="Espley R.V."/>
            <person name="Ireland H.S."/>
            <person name="Wu R."/>
            <person name="Atkinson R.G."/>
            <person name="Karunairetnam S."/>
            <person name="Bulley S."/>
            <person name="Chunkath S."/>
            <person name="Hanley Z."/>
            <person name="Storey R."/>
            <person name="Thrimawithana A.H."/>
            <person name="Thomson S."/>
            <person name="David C."/>
            <person name="Testolin R."/>
            <person name="Huang H."/>
            <person name="Hellens R.P."/>
            <person name="Schaffer R.J."/>
        </authorList>
    </citation>
    <scope>NUCLEOTIDE SEQUENCE [LARGE SCALE GENOMIC DNA]</scope>
    <source>
        <strain evidence="4">cv. Red5</strain>
    </source>
</reference>
<dbReference type="InterPro" id="IPR000270">
    <property type="entry name" value="PB1_dom"/>
</dbReference>
<reference evidence="3 4" key="1">
    <citation type="submission" date="2017-07" db="EMBL/GenBank/DDBJ databases">
        <title>An improved, manually edited Actinidia chinensis var. chinensis (kiwifruit) genome highlights the challenges associated with draft genomes and gene prediction in plants.</title>
        <authorList>
            <person name="Pilkington S."/>
            <person name="Crowhurst R."/>
            <person name="Hilario E."/>
            <person name="Nardozza S."/>
            <person name="Fraser L."/>
            <person name="Peng Y."/>
            <person name="Gunaseelan K."/>
            <person name="Simpson R."/>
            <person name="Tahir J."/>
            <person name="Deroles S."/>
            <person name="Templeton K."/>
            <person name="Luo Z."/>
            <person name="Davy M."/>
            <person name="Cheng C."/>
            <person name="Mcneilage M."/>
            <person name="Scaglione D."/>
            <person name="Liu Y."/>
            <person name="Zhang Q."/>
            <person name="Datson P."/>
            <person name="De Silva N."/>
            <person name="Gardiner S."/>
            <person name="Bassett H."/>
            <person name="Chagne D."/>
            <person name="Mccallum J."/>
            <person name="Dzierzon H."/>
            <person name="Deng C."/>
            <person name="Wang Y.-Y."/>
            <person name="Barron N."/>
            <person name="Manako K."/>
            <person name="Bowen J."/>
            <person name="Foster T."/>
            <person name="Erridge Z."/>
            <person name="Tiffin H."/>
            <person name="Waite C."/>
            <person name="Davies K."/>
            <person name="Grierson E."/>
            <person name="Laing W."/>
            <person name="Kirk R."/>
            <person name="Chen X."/>
            <person name="Wood M."/>
            <person name="Montefiori M."/>
            <person name="Brummell D."/>
            <person name="Schwinn K."/>
            <person name="Catanach A."/>
            <person name="Fullerton C."/>
            <person name="Li D."/>
            <person name="Meiyalaghan S."/>
            <person name="Nieuwenhuizen N."/>
            <person name="Read N."/>
            <person name="Prakash R."/>
            <person name="Hunter D."/>
            <person name="Zhang H."/>
            <person name="Mckenzie M."/>
            <person name="Knabel M."/>
            <person name="Harris A."/>
            <person name="Allan A."/>
            <person name="Chen A."/>
            <person name="Janssen B."/>
            <person name="Plunkett B."/>
            <person name="Dwamena C."/>
            <person name="Voogd C."/>
            <person name="Leif D."/>
            <person name="Lafferty D."/>
            <person name="Souleyre E."/>
            <person name="Varkonyi-Gasic E."/>
            <person name="Gambi F."/>
            <person name="Hanley J."/>
            <person name="Yao J.-L."/>
            <person name="Cheung J."/>
            <person name="David K."/>
            <person name="Warren B."/>
            <person name="Marsh K."/>
            <person name="Snowden K."/>
            <person name="Lin-Wang K."/>
            <person name="Brian L."/>
            <person name="Martinez-Sanchez M."/>
            <person name="Wang M."/>
            <person name="Ileperuma N."/>
            <person name="Macnee N."/>
            <person name="Campin R."/>
            <person name="Mcatee P."/>
            <person name="Drummond R."/>
            <person name="Espley R."/>
            <person name="Ireland H."/>
            <person name="Wu R."/>
            <person name="Atkinson R."/>
            <person name="Karunairetnam S."/>
            <person name="Bulley S."/>
            <person name="Chunkath S."/>
            <person name="Hanley Z."/>
            <person name="Storey R."/>
            <person name="Thrimawithana A."/>
            <person name="Thomson S."/>
            <person name="David C."/>
            <person name="Testolin R."/>
        </authorList>
    </citation>
    <scope>NUCLEOTIDE SEQUENCE [LARGE SCALE GENOMIC DNA]</scope>
    <source>
        <strain evidence="4">cv. Red5</strain>
        <tissue evidence="3">Young leaf</tissue>
    </source>
</reference>
<proteinExistence type="predicted"/>
<organism evidence="3 4">
    <name type="scientific">Actinidia chinensis var. chinensis</name>
    <name type="common">Chinese soft-hair kiwi</name>
    <dbReference type="NCBI Taxonomy" id="1590841"/>
    <lineage>
        <taxon>Eukaryota</taxon>
        <taxon>Viridiplantae</taxon>
        <taxon>Streptophyta</taxon>
        <taxon>Embryophyta</taxon>
        <taxon>Tracheophyta</taxon>
        <taxon>Spermatophyta</taxon>
        <taxon>Magnoliopsida</taxon>
        <taxon>eudicotyledons</taxon>
        <taxon>Gunneridae</taxon>
        <taxon>Pentapetalae</taxon>
        <taxon>asterids</taxon>
        <taxon>Ericales</taxon>
        <taxon>Actinidiaceae</taxon>
        <taxon>Actinidia</taxon>
    </lineage>
</organism>
<dbReference type="Gene3D" id="3.10.20.90">
    <property type="entry name" value="Phosphatidylinositol 3-kinase Catalytic Subunit, Chain A, domain 1"/>
    <property type="match status" value="1"/>
</dbReference>
<evidence type="ECO:0000259" key="2">
    <source>
        <dbReference type="SMART" id="SM00666"/>
    </source>
</evidence>
<dbReference type="CDD" id="cd06410">
    <property type="entry name" value="PB1_UP2"/>
    <property type="match status" value="1"/>
</dbReference>
<evidence type="ECO:0000256" key="1">
    <source>
        <dbReference type="SAM" id="MobiDB-lite"/>
    </source>
</evidence>
<dbReference type="OMA" id="CEQGRPR"/>
<feature type="compositionally biased region" description="Low complexity" evidence="1">
    <location>
        <begin position="138"/>
        <end position="151"/>
    </location>
</feature>
<evidence type="ECO:0000313" key="3">
    <source>
        <dbReference type="EMBL" id="PSR95892.1"/>
    </source>
</evidence>
<dbReference type="InParanoid" id="A0A2R6PSA4"/>
<name>A0A2R6PSA4_ACTCC</name>
<dbReference type="STRING" id="1590841.A0A2R6PSA4"/>
<dbReference type="PANTHER" id="PTHR31066">
    <property type="entry name" value="OS05G0427100 PROTEIN-RELATED"/>
    <property type="match status" value="1"/>
</dbReference>
<dbReference type="PANTHER" id="PTHR31066:SF74">
    <property type="entry name" value="PB1 DOMAIN-CONTAINING PROTEIN"/>
    <property type="match status" value="1"/>
</dbReference>
<dbReference type="Pfam" id="PF00564">
    <property type="entry name" value="PB1"/>
    <property type="match status" value="1"/>
</dbReference>
<dbReference type="Proteomes" id="UP000241394">
    <property type="component" value="Chromosome LG23"/>
</dbReference>
<dbReference type="SUPFAM" id="SSF54277">
    <property type="entry name" value="CAD &amp; PB1 domains"/>
    <property type="match status" value="1"/>
</dbReference>
<dbReference type="Gramene" id="PSR95892">
    <property type="protein sequence ID" value="PSR95892"/>
    <property type="gene ID" value="CEY00_Acc22026"/>
</dbReference>
<dbReference type="InterPro" id="IPR053198">
    <property type="entry name" value="Gynoecium_Dev_Regulator"/>
</dbReference>
<keyword evidence="4" id="KW-1185">Reference proteome</keyword>
<accession>A0A2R6PSA4</accession>
<protein>
    <submittedName>
        <fullName evidence="3">Phox/Bem1p protein</fullName>
    </submittedName>
</protein>
<comment type="caution">
    <text evidence="3">The sequence shown here is derived from an EMBL/GenBank/DDBJ whole genome shotgun (WGS) entry which is preliminary data.</text>
</comment>
<gene>
    <name evidence="3" type="ORF">CEY00_Acc22026</name>
</gene>
<feature type="domain" description="PB1" evidence="2">
    <location>
        <begin position="29"/>
        <end position="115"/>
    </location>
</feature>
<dbReference type="OrthoDB" id="1914296at2759"/>
<evidence type="ECO:0000313" key="4">
    <source>
        <dbReference type="Proteomes" id="UP000241394"/>
    </source>
</evidence>
<dbReference type="SMART" id="SM00666">
    <property type="entry name" value="PB1"/>
    <property type="match status" value="1"/>
</dbReference>
<feature type="region of interest" description="Disordered" evidence="1">
    <location>
        <begin position="138"/>
        <end position="180"/>
    </location>
</feature>
<dbReference type="EMBL" id="NKQK01000023">
    <property type="protein sequence ID" value="PSR95892.1"/>
    <property type="molecule type" value="Genomic_DNA"/>
</dbReference>
<sequence>MTRTVISNTNSTKTIKFLYSYGGKIAPRLTDGELRYVGGMTRVLAVDRSITFAELMVKFGELCGLSMRLKCKLPTEDLDVLVSITCDEDLAGVMDEYDRFSSSTRKDLKITAVLFPFKSLKKISPVPSVDDLCSAASASTGSSGDLSSTTSPPYSVAGFHSPPPRMAAVPRSNGGRNSSPSYGFSGKVRCNNPCCQQRSLPRHLYRCCEQGRPRHIYAAPRWNRCQ</sequence>
<dbReference type="AlphaFoldDB" id="A0A2R6PSA4"/>